<sequence length="627" mass="73185">MELNKKHLKIVEVLISENISAEKLSHLLNISQRTLSNYVAQINDYFEGTSQIIKEHHILSIFILDESRFSDLLETWRKELKRYESELNHRQDTVFHHLLKHQKSTIDDIAEELFLSKGVVNNIIAELKEKLHSYPVDIKGTQNVGLQLEGNEIAIRKVIIEQFPNSYHEQPLPDQIEHHLLNLKKKYNLDDSSSSRLRLATQVTMARLESGIFIETDLDIDQQVFESEDFQSFQALKEAIADRYNLENVNQEIFVIVLQLLGRRASIIDEIINENEHSMLERIIKNTIKDINYYYTIKIDEAMFSKDIQLHIKHLINRLIFSVKVNNNLMEDVQQRFPFAYELSSVLAENIKKEINMEVPINELSFLSLYFSVYLEQLEQKIRDIKSVAVITNQGLSASKLLTTNLQKIFSNQIDIEVFNEDVLKTENIKQFDLIVSTVWTNRLFNKVVYIENILDTQLLKLKIEQFLVYKDVKNKKLFNQSVLVDFIEEKDFYHVDTFDCYEDVIRFLSGELIKEGKVDEEFTKRIITREQMKSTVMGDLAFPHVSHHQDGICIKVALLDSPLSDYQNVTIVILLATPDQTGNEAVLIRVYEEVLAMTTNGYLLNKMTKDMDYTSFAYILNQEMRK</sequence>
<keyword evidence="3" id="KW-0805">Transcription regulation</keyword>
<dbReference type="Gene3D" id="1.10.1790.10">
    <property type="entry name" value="PRD domain"/>
    <property type="match status" value="1"/>
</dbReference>
<keyword evidence="9" id="KW-1185">Reference proteome</keyword>
<feature type="domain" description="PRD" evidence="7">
    <location>
        <begin position="271"/>
        <end position="381"/>
    </location>
</feature>
<dbReference type="InterPro" id="IPR036634">
    <property type="entry name" value="PRD_sf"/>
</dbReference>
<dbReference type="RefSeq" id="WP_289584952.1">
    <property type="nucleotide sequence ID" value="NZ_JBHSFT010000002.1"/>
</dbReference>
<evidence type="ECO:0000256" key="4">
    <source>
        <dbReference type="ARBA" id="ARBA00023159"/>
    </source>
</evidence>
<dbReference type="Proteomes" id="UP001595988">
    <property type="component" value="Unassembled WGS sequence"/>
</dbReference>
<dbReference type="InterPro" id="IPR007737">
    <property type="entry name" value="Mga_HTH"/>
</dbReference>
<evidence type="ECO:0000313" key="9">
    <source>
        <dbReference type="Proteomes" id="UP001595988"/>
    </source>
</evidence>
<feature type="domain" description="PTS EIIA type-2" evidence="6">
    <location>
        <begin position="486"/>
        <end position="624"/>
    </location>
</feature>
<dbReference type="InterPro" id="IPR036095">
    <property type="entry name" value="PTS_EIIB-like_sf"/>
</dbReference>
<gene>
    <name evidence="8" type="ORF">ACFO3P_02685</name>
</gene>
<dbReference type="InterPro" id="IPR016152">
    <property type="entry name" value="PTrfase/Anion_transptr"/>
</dbReference>
<keyword evidence="2" id="KW-0677">Repeat</keyword>
<evidence type="ECO:0000259" key="7">
    <source>
        <dbReference type="PROSITE" id="PS51372"/>
    </source>
</evidence>
<evidence type="ECO:0000256" key="3">
    <source>
        <dbReference type="ARBA" id="ARBA00023015"/>
    </source>
</evidence>
<dbReference type="SUPFAM" id="SSF63520">
    <property type="entry name" value="PTS-regulatory domain, PRD"/>
    <property type="match status" value="1"/>
</dbReference>
<dbReference type="InterPro" id="IPR050661">
    <property type="entry name" value="BglG_antiterminators"/>
</dbReference>
<dbReference type="InterPro" id="IPR011608">
    <property type="entry name" value="PRD"/>
</dbReference>
<dbReference type="InterPro" id="IPR002178">
    <property type="entry name" value="PTS_EIIA_type-2_dom"/>
</dbReference>
<dbReference type="Pfam" id="PF05043">
    <property type="entry name" value="Mga"/>
    <property type="match status" value="1"/>
</dbReference>
<dbReference type="PROSITE" id="PS51094">
    <property type="entry name" value="PTS_EIIA_TYPE_2"/>
    <property type="match status" value="1"/>
</dbReference>
<name>A0ABV9JTT9_9BACI</name>
<keyword evidence="4" id="KW-0010">Activator</keyword>
<keyword evidence="1" id="KW-0808">Transferase</keyword>
<keyword evidence="5" id="KW-0804">Transcription</keyword>
<dbReference type="Pfam" id="PF00874">
    <property type="entry name" value="PRD"/>
    <property type="match status" value="1"/>
</dbReference>
<evidence type="ECO:0000256" key="5">
    <source>
        <dbReference type="ARBA" id="ARBA00023163"/>
    </source>
</evidence>
<proteinExistence type="predicted"/>
<dbReference type="PANTHER" id="PTHR30185">
    <property type="entry name" value="CRYPTIC BETA-GLUCOSIDE BGL OPERON ANTITERMINATOR"/>
    <property type="match status" value="1"/>
</dbReference>
<dbReference type="SUPFAM" id="SSF55804">
    <property type="entry name" value="Phoshotransferase/anion transport protein"/>
    <property type="match status" value="1"/>
</dbReference>
<dbReference type="Gene3D" id="3.40.930.10">
    <property type="entry name" value="Mannitol-specific EII, Chain A"/>
    <property type="match status" value="1"/>
</dbReference>
<evidence type="ECO:0000259" key="6">
    <source>
        <dbReference type="PROSITE" id="PS51094"/>
    </source>
</evidence>
<protein>
    <submittedName>
        <fullName evidence="8">BglG family transcription antiterminator</fullName>
    </submittedName>
</protein>
<comment type="caution">
    <text evidence="8">The sequence shown here is derived from an EMBL/GenBank/DDBJ whole genome shotgun (WGS) entry which is preliminary data.</text>
</comment>
<dbReference type="PANTHER" id="PTHR30185:SF18">
    <property type="entry name" value="TRANSCRIPTIONAL REGULATOR MTLR"/>
    <property type="match status" value="1"/>
</dbReference>
<accession>A0ABV9JTT9</accession>
<evidence type="ECO:0000313" key="8">
    <source>
        <dbReference type="EMBL" id="MFC4661127.1"/>
    </source>
</evidence>
<evidence type="ECO:0000256" key="2">
    <source>
        <dbReference type="ARBA" id="ARBA00022737"/>
    </source>
</evidence>
<dbReference type="SUPFAM" id="SSF52794">
    <property type="entry name" value="PTS system IIB component-like"/>
    <property type="match status" value="1"/>
</dbReference>
<evidence type="ECO:0000256" key="1">
    <source>
        <dbReference type="ARBA" id="ARBA00022679"/>
    </source>
</evidence>
<dbReference type="EMBL" id="JBHSFT010000002">
    <property type="protein sequence ID" value="MFC4661127.1"/>
    <property type="molecule type" value="Genomic_DNA"/>
</dbReference>
<organism evidence="8 9">
    <name type="scientific">Oceanobacillus aidingensis</name>
    <dbReference type="NCBI Taxonomy" id="645964"/>
    <lineage>
        <taxon>Bacteria</taxon>
        <taxon>Bacillati</taxon>
        <taxon>Bacillota</taxon>
        <taxon>Bacilli</taxon>
        <taxon>Bacillales</taxon>
        <taxon>Bacillaceae</taxon>
        <taxon>Oceanobacillus</taxon>
    </lineage>
</organism>
<reference evidence="9" key="1">
    <citation type="journal article" date="2019" name="Int. J. Syst. Evol. Microbiol.">
        <title>The Global Catalogue of Microorganisms (GCM) 10K type strain sequencing project: providing services to taxonomists for standard genome sequencing and annotation.</title>
        <authorList>
            <consortium name="The Broad Institute Genomics Platform"/>
            <consortium name="The Broad Institute Genome Sequencing Center for Infectious Disease"/>
            <person name="Wu L."/>
            <person name="Ma J."/>
        </authorList>
    </citation>
    <scope>NUCLEOTIDE SEQUENCE [LARGE SCALE GENOMIC DNA]</scope>
    <source>
        <strain evidence="9">CCUG 37257</strain>
    </source>
</reference>
<dbReference type="PROSITE" id="PS51372">
    <property type="entry name" value="PRD_2"/>
    <property type="match status" value="1"/>
</dbReference>